<evidence type="ECO:0000313" key="2">
    <source>
        <dbReference type="EMBL" id="TKJ42179.1"/>
    </source>
</evidence>
<dbReference type="NCBIfam" id="TIGR04183">
    <property type="entry name" value="Por_Secre_tail"/>
    <property type="match status" value="1"/>
</dbReference>
<dbReference type="PANTHER" id="PTHR42754">
    <property type="entry name" value="ENDOGLUCANASE"/>
    <property type="match status" value="1"/>
</dbReference>
<dbReference type="EMBL" id="NJBN01000001">
    <property type="protein sequence ID" value="TKJ42179.1"/>
    <property type="molecule type" value="Genomic_DNA"/>
</dbReference>
<proteinExistence type="predicted"/>
<dbReference type="Pfam" id="PF18962">
    <property type="entry name" value="Por_Secre_tail"/>
    <property type="match status" value="1"/>
</dbReference>
<dbReference type="InterPro" id="IPR026444">
    <property type="entry name" value="Secre_tail"/>
</dbReference>
<dbReference type="Proteomes" id="UP000319619">
    <property type="component" value="Unassembled WGS sequence"/>
</dbReference>
<dbReference type="SUPFAM" id="SSF50998">
    <property type="entry name" value="Quinoprotein alcohol dehydrogenase-like"/>
    <property type="match status" value="1"/>
</dbReference>
<reference evidence="2 3" key="1">
    <citation type="submission" date="2017-06" db="EMBL/GenBank/DDBJ databases">
        <title>Novel microbial phyla capable of carbon fixation and sulfur reduction in deep-sea sediments.</title>
        <authorList>
            <person name="Huang J."/>
            <person name="Baker B."/>
            <person name="Wang Y."/>
        </authorList>
    </citation>
    <scope>NUCLEOTIDE SEQUENCE [LARGE SCALE GENOMIC DNA]</scope>
    <source>
        <strain evidence="2">B3_LCP</strain>
    </source>
</reference>
<feature type="domain" description="Secretion system C-terminal sorting" evidence="1">
    <location>
        <begin position="535"/>
        <end position="615"/>
    </location>
</feature>
<dbReference type="AlphaFoldDB" id="A0A532V4S7"/>
<gene>
    <name evidence="2" type="ORF">CEE37_00440</name>
</gene>
<dbReference type="InterPro" id="IPR011047">
    <property type="entry name" value="Quinoprotein_ADH-like_sf"/>
</dbReference>
<dbReference type="PANTHER" id="PTHR42754:SF1">
    <property type="entry name" value="LIPOPROTEIN"/>
    <property type="match status" value="1"/>
</dbReference>
<comment type="caution">
    <text evidence="2">The sequence shown here is derived from an EMBL/GenBank/DDBJ whole genome shotgun (WGS) entry which is preliminary data.</text>
</comment>
<accession>A0A532V4S7</accession>
<name>A0A532V4S7_UNCL8</name>
<evidence type="ECO:0000313" key="3">
    <source>
        <dbReference type="Proteomes" id="UP000319619"/>
    </source>
</evidence>
<organism evidence="2 3">
    <name type="scientific">candidate division LCP-89 bacterium B3_LCP</name>
    <dbReference type="NCBI Taxonomy" id="2012998"/>
    <lineage>
        <taxon>Bacteria</taxon>
        <taxon>Pseudomonadati</taxon>
        <taxon>Bacteria division LCP-89</taxon>
    </lineage>
</organism>
<dbReference type="Gene3D" id="2.60.40.4070">
    <property type="match status" value="1"/>
</dbReference>
<protein>
    <recommendedName>
        <fullName evidence="1">Secretion system C-terminal sorting domain-containing protein</fullName>
    </recommendedName>
</protein>
<sequence>MFRRTFILMGVVGIMFVSYAQPPDTLWTQYFGGDYQDQGSSVRQTADDGFIIAGFTLSYGAGYYDAWLVKTDTWGTIIWHRTFGGSDHEHASDVQQTPDGGYIIVGNTASFGAGGHDVWLIKTDSYGFEEWDYTFGEAGNEYGSSVQLTPDGGYIIGGTKGAPWMIKTDANGAEEWNRVFGVIGNATGTDLDQTGDGGYILTGYTQEYGEDEDAFLVKTDINGNEQWTQIYGGTSADRVFSVQNTDDDGYIMAGNTHSFGSGQKDVWLVKTDSAGDTIWTRTFGGSDGDQGECVQQTTDGGYIITGITDSWGAGENDLWLIKTDSLGNEEWNQPVGAEEHENGYSVVQTTDGGYIVTGGTSSYGSGSEDLYLVRVDAENQYIPIEITFEPLYEPIYILPWGGEVGYYINLTNLSPEQRTLDLWIDILLPDTSLYGPVLLREDITLQPSSHLSRLMIQEVPAGAPEGRYINQGQIGDFALQEIWDEDAFAFTKVGYDQGGSGEAIDNWNLSGWDESVETVGFGEFDLPEEFALLGVFPNPFNPTTTISFTLPEPGLVRLEVFDIRGREVGSAQDRPLREGWMVAGQQQITFDGSGLASGIYIYRLTAGEFSASGKMVLMK</sequence>
<evidence type="ECO:0000259" key="1">
    <source>
        <dbReference type="Pfam" id="PF18962"/>
    </source>
</evidence>